<protein>
    <submittedName>
        <fullName evidence="5">Myosin motor domain-containing protein</fullName>
    </submittedName>
</protein>
<gene>
    <name evidence="3" type="ORF">GPUH_LOCUS8740</name>
</gene>
<dbReference type="GO" id="GO:0003774">
    <property type="term" value="F:cytoskeletal motor activity"/>
    <property type="evidence" value="ECO:0007669"/>
    <property type="project" value="InterPro"/>
</dbReference>
<keyword evidence="1" id="KW-0518">Myosin</keyword>
<evidence type="ECO:0000313" key="4">
    <source>
        <dbReference type="Proteomes" id="UP000271098"/>
    </source>
</evidence>
<evidence type="ECO:0000256" key="1">
    <source>
        <dbReference type="PROSITE-ProRule" id="PRU00782"/>
    </source>
</evidence>
<dbReference type="Proteomes" id="UP000271098">
    <property type="component" value="Unassembled WGS sequence"/>
</dbReference>
<evidence type="ECO:0000259" key="2">
    <source>
        <dbReference type="PROSITE" id="PS51456"/>
    </source>
</evidence>
<dbReference type="GO" id="GO:0016459">
    <property type="term" value="C:myosin complex"/>
    <property type="evidence" value="ECO:0007669"/>
    <property type="project" value="UniProtKB-KW"/>
</dbReference>
<dbReference type="SUPFAM" id="SSF52540">
    <property type="entry name" value="P-loop containing nucleoside triphosphate hydrolases"/>
    <property type="match status" value="1"/>
</dbReference>
<keyword evidence="1" id="KW-0009">Actin-binding</keyword>
<evidence type="ECO:0000313" key="3">
    <source>
        <dbReference type="EMBL" id="VDK64842.1"/>
    </source>
</evidence>
<comment type="similarity">
    <text evidence="1">Belongs to the TRAFAC class myosin-kinesin ATPase superfamily. Myosin family.</text>
</comment>
<dbReference type="GO" id="GO:0005524">
    <property type="term" value="F:ATP binding"/>
    <property type="evidence" value="ECO:0007669"/>
    <property type="project" value="InterPro"/>
</dbReference>
<dbReference type="WBParaSite" id="GPUH_0000874101-mRNA-1">
    <property type="protein sequence ID" value="GPUH_0000874101-mRNA-1"/>
    <property type="gene ID" value="GPUH_0000874101"/>
</dbReference>
<proteinExistence type="inferred from homology"/>
<organism evidence="5">
    <name type="scientific">Gongylonema pulchrum</name>
    <dbReference type="NCBI Taxonomy" id="637853"/>
    <lineage>
        <taxon>Eukaryota</taxon>
        <taxon>Metazoa</taxon>
        <taxon>Ecdysozoa</taxon>
        <taxon>Nematoda</taxon>
        <taxon>Chromadorea</taxon>
        <taxon>Rhabditida</taxon>
        <taxon>Spirurina</taxon>
        <taxon>Spiruromorpha</taxon>
        <taxon>Spiruroidea</taxon>
        <taxon>Gongylonematidae</taxon>
        <taxon>Gongylonema</taxon>
    </lineage>
</organism>
<keyword evidence="1" id="KW-0505">Motor protein</keyword>
<reference evidence="5" key="1">
    <citation type="submission" date="2016-06" db="UniProtKB">
        <authorList>
            <consortium name="WormBaseParasite"/>
        </authorList>
    </citation>
    <scope>IDENTIFICATION</scope>
</reference>
<dbReference type="EMBL" id="UYRT01026269">
    <property type="protein sequence ID" value="VDK64842.1"/>
    <property type="molecule type" value="Genomic_DNA"/>
</dbReference>
<sequence>MDARFSEQIPYKYFRCRFQCLLKEQSAPNEYVDDRATSGKILEECGAFAHRYRLGLSQVFLRSDLLDELEERRELNLNGLIEHFQEMCRKYLAAKWLAKRRVQEIAIRCIQRNGRAYGKVREWPWWRLVIRVLPLLVATRSHFMCFCYAVL</sequence>
<evidence type="ECO:0000313" key="5">
    <source>
        <dbReference type="WBParaSite" id="GPUH_0000874101-mRNA-1"/>
    </source>
</evidence>
<accession>A0A183DJ40</accession>
<dbReference type="InterPro" id="IPR027417">
    <property type="entry name" value="P-loop_NTPase"/>
</dbReference>
<name>A0A183DJ40_9BILA</name>
<reference evidence="3 4" key="2">
    <citation type="submission" date="2018-11" db="EMBL/GenBank/DDBJ databases">
        <authorList>
            <consortium name="Pathogen Informatics"/>
        </authorList>
    </citation>
    <scope>NUCLEOTIDE SEQUENCE [LARGE SCALE GENOMIC DNA]</scope>
</reference>
<dbReference type="Gene3D" id="3.30.70.1590">
    <property type="match status" value="1"/>
</dbReference>
<keyword evidence="4" id="KW-1185">Reference proteome</keyword>
<dbReference type="OrthoDB" id="5848122at2759"/>
<feature type="domain" description="Myosin motor" evidence="2">
    <location>
        <begin position="1"/>
        <end position="74"/>
    </location>
</feature>
<dbReference type="GO" id="GO:0003779">
    <property type="term" value="F:actin binding"/>
    <property type="evidence" value="ECO:0007669"/>
    <property type="project" value="UniProtKB-KW"/>
</dbReference>
<comment type="caution">
    <text evidence="1">Lacks conserved residue(s) required for the propagation of feature annotation.</text>
</comment>
<dbReference type="PROSITE" id="PS51456">
    <property type="entry name" value="MYOSIN_MOTOR"/>
    <property type="match status" value="1"/>
</dbReference>
<dbReference type="InterPro" id="IPR001609">
    <property type="entry name" value="Myosin_head_motor_dom-like"/>
</dbReference>
<dbReference type="Gene3D" id="4.10.270.10">
    <property type="entry name" value="Myosin, subunit A"/>
    <property type="match status" value="1"/>
</dbReference>
<dbReference type="AlphaFoldDB" id="A0A183DJ40"/>